<dbReference type="InterPro" id="IPR020904">
    <property type="entry name" value="Sc_DH/Rdtase_CS"/>
</dbReference>
<dbReference type="CDD" id="cd05233">
    <property type="entry name" value="SDR_c"/>
    <property type="match status" value="1"/>
</dbReference>
<dbReference type="GO" id="GO:0016491">
    <property type="term" value="F:oxidoreductase activity"/>
    <property type="evidence" value="ECO:0007669"/>
    <property type="project" value="UniProtKB-KW"/>
</dbReference>
<gene>
    <name evidence="5" type="ORF">THARTR1_08054</name>
</gene>
<evidence type="ECO:0000256" key="2">
    <source>
        <dbReference type="ARBA" id="ARBA00022857"/>
    </source>
</evidence>
<dbReference type="Proteomes" id="UP000236290">
    <property type="component" value="Unassembled WGS sequence"/>
</dbReference>
<evidence type="ECO:0000313" key="6">
    <source>
        <dbReference type="Proteomes" id="UP000236290"/>
    </source>
</evidence>
<dbReference type="EMBL" id="MTYI01000125">
    <property type="protein sequence ID" value="PNP51404.1"/>
    <property type="molecule type" value="Genomic_DNA"/>
</dbReference>
<evidence type="ECO:0000256" key="3">
    <source>
        <dbReference type="ARBA" id="ARBA00023002"/>
    </source>
</evidence>
<sequence>MGLPNPTAKYHNNPTPVVDPTQEHLSVAGKTVLVTGGGTAIGAATVEAFGKAKADHVFFVGRRLNLLQAVEQKVIGASLSKAYPQTKFHAIQTDISKEDEVKALFETINKTSYLDILVANAAYLSLPGKLATTETGEWWKGYKINVLGTYLLGKYFINQSKPPRGKPVFIGVNTGAINVGPGYSSPMSGYVSSKMATASVVEFLQQENPNIKAFNVSPGMVKSEIADKANTPNFPTTDSPELMANFAVWLASPESDFLAGRFIWANWDVEGLLAAKEKILANPGQLRLNIDGWESNFAALK</sequence>
<comment type="caution">
    <text evidence="5">The sequence shown here is derived from an EMBL/GenBank/DDBJ whole genome shotgun (WGS) entry which is preliminary data.</text>
</comment>
<accession>A0A2K0U0U4</accession>
<dbReference type="PANTHER" id="PTHR43115">
    <property type="entry name" value="DEHYDROGENASE/REDUCTASE SDR FAMILY MEMBER 11"/>
    <property type="match status" value="1"/>
</dbReference>
<evidence type="ECO:0008006" key="7">
    <source>
        <dbReference type="Google" id="ProtNLM"/>
    </source>
</evidence>
<dbReference type="PANTHER" id="PTHR43115:SF4">
    <property type="entry name" value="DEHYDROGENASE_REDUCTASE SDR FAMILY MEMBER 11"/>
    <property type="match status" value="1"/>
</dbReference>
<dbReference type="Gene3D" id="3.40.50.720">
    <property type="entry name" value="NAD(P)-binding Rossmann-like Domain"/>
    <property type="match status" value="1"/>
</dbReference>
<comment type="similarity">
    <text evidence="1">Belongs to the short-chain dehydrogenases/reductases (SDR) family.</text>
</comment>
<dbReference type="OrthoDB" id="1933717at2759"/>
<evidence type="ECO:0000256" key="1">
    <source>
        <dbReference type="ARBA" id="ARBA00006484"/>
    </source>
</evidence>
<dbReference type="SUPFAM" id="SSF51735">
    <property type="entry name" value="NAD(P)-binding Rossmann-fold domains"/>
    <property type="match status" value="1"/>
</dbReference>
<dbReference type="PRINTS" id="PR00081">
    <property type="entry name" value="GDHRDH"/>
</dbReference>
<reference evidence="5 6" key="1">
    <citation type="submission" date="2017-02" db="EMBL/GenBank/DDBJ databases">
        <title>Genomes of Trichoderma spp. with biocontrol activity.</title>
        <authorList>
            <person name="Gardiner D."/>
            <person name="Kazan K."/>
            <person name="Vos C."/>
            <person name="Harvey P."/>
        </authorList>
    </citation>
    <scope>NUCLEOTIDE SEQUENCE [LARGE SCALE GENOMIC DNA]</scope>
    <source>
        <strain evidence="5 6">Tr1</strain>
    </source>
</reference>
<keyword evidence="2" id="KW-0521">NADP</keyword>
<dbReference type="Pfam" id="PF00106">
    <property type="entry name" value="adh_short"/>
    <property type="match status" value="1"/>
</dbReference>
<protein>
    <recommendedName>
        <fullName evidence="7">Short chain dehydrogenase</fullName>
    </recommendedName>
</protein>
<evidence type="ECO:0000313" key="5">
    <source>
        <dbReference type="EMBL" id="PNP51404.1"/>
    </source>
</evidence>
<keyword evidence="3" id="KW-0560">Oxidoreductase</keyword>
<dbReference type="PROSITE" id="PS00061">
    <property type="entry name" value="ADH_SHORT"/>
    <property type="match status" value="1"/>
</dbReference>
<dbReference type="InterPro" id="IPR002347">
    <property type="entry name" value="SDR_fam"/>
</dbReference>
<dbReference type="InterPro" id="IPR036291">
    <property type="entry name" value="NAD(P)-bd_dom_sf"/>
</dbReference>
<proteinExistence type="inferred from homology"/>
<dbReference type="AlphaFoldDB" id="A0A2K0U0U4"/>
<evidence type="ECO:0000256" key="4">
    <source>
        <dbReference type="SAM" id="MobiDB-lite"/>
    </source>
</evidence>
<name>A0A2K0U0U4_TRIHA</name>
<organism evidence="5 6">
    <name type="scientific">Trichoderma harzianum</name>
    <name type="common">Hypocrea lixii</name>
    <dbReference type="NCBI Taxonomy" id="5544"/>
    <lineage>
        <taxon>Eukaryota</taxon>
        <taxon>Fungi</taxon>
        <taxon>Dikarya</taxon>
        <taxon>Ascomycota</taxon>
        <taxon>Pezizomycotina</taxon>
        <taxon>Sordariomycetes</taxon>
        <taxon>Hypocreomycetidae</taxon>
        <taxon>Hypocreales</taxon>
        <taxon>Hypocreaceae</taxon>
        <taxon>Trichoderma</taxon>
    </lineage>
</organism>
<feature type="region of interest" description="Disordered" evidence="4">
    <location>
        <begin position="1"/>
        <end position="20"/>
    </location>
</feature>